<keyword evidence="1" id="KW-0805">Transcription regulation</keyword>
<dbReference type="SMART" id="SM00418">
    <property type="entry name" value="HTH_ARSR"/>
    <property type="match status" value="1"/>
</dbReference>
<dbReference type="EMBL" id="BAAADM010000041">
    <property type="protein sequence ID" value="GAA0439920.1"/>
    <property type="molecule type" value="Genomic_DNA"/>
</dbReference>
<dbReference type="RefSeq" id="WP_343752322.1">
    <property type="nucleotide sequence ID" value="NZ_BAAADM010000041.1"/>
</dbReference>
<keyword evidence="7" id="KW-1185">Reference proteome</keyword>
<reference evidence="6 7" key="1">
    <citation type="journal article" date="2019" name="Int. J. Syst. Evol. Microbiol.">
        <title>The Global Catalogue of Microorganisms (GCM) 10K type strain sequencing project: providing services to taxonomists for standard genome sequencing and annotation.</title>
        <authorList>
            <consortium name="The Broad Institute Genomics Platform"/>
            <consortium name="The Broad Institute Genome Sequencing Center for Infectious Disease"/>
            <person name="Wu L."/>
            <person name="Ma J."/>
        </authorList>
    </citation>
    <scope>NUCLEOTIDE SEQUENCE [LARGE SCALE GENOMIC DNA]</scope>
    <source>
        <strain evidence="6 7">JCM 12149</strain>
    </source>
</reference>
<evidence type="ECO:0000256" key="1">
    <source>
        <dbReference type="ARBA" id="ARBA00023015"/>
    </source>
</evidence>
<organism evidence="6 7">
    <name type="scientific">Lentibacillus halophilus</name>
    <dbReference type="NCBI Taxonomy" id="295065"/>
    <lineage>
        <taxon>Bacteria</taxon>
        <taxon>Bacillati</taxon>
        <taxon>Bacillota</taxon>
        <taxon>Bacilli</taxon>
        <taxon>Bacillales</taxon>
        <taxon>Bacillaceae</taxon>
        <taxon>Lentibacillus</taxon>
    </lineage>
</organism>
<evidence type="ECO:0000313" key="7">
    <source>
        <dbReference type="Proteomes" id="UP001501459"/>
    </source>
</evidence>
<evidence type="ECO:0000256" key="4">
    <source>
        <dbReference type="ARBA" id="ARBA00043263"/>
    </source>
</evidence>
<dbReference type="CDD" id="cd00090">
    <property type="entry name" value="HTH_ARSR"/>
    <property type="match status" value="1"/>
</dbReference>
<keyword evidence="4" id="KW-0105">Cadmium resistance</keyword>
<evidence type="ECO:0000313" key="6">
    <source>
        <dbReference type="EMBL" id="GAA0439920.1"/>
    </source>
</evidence>
<dbReference type="Gene3D" id="1.10.10.10">
    <property type="entry name" value="Winged helix-like DNA-binding domain superfamily/Winged helix DNA-binding domain"/>
    <property type="match status" value="1"/>
</dbReference>
<dbReference type="InterPro" id="IPR051011">
    <property type="entry name" value="Metal_resp_trans_reg"/>
</dbReference>
<dbReference type="Proteomes" id="UP001501459">
    <property type="component" value="Unassembled WGS sequence"/>
</dbReference>
<evidence type="ECO:0000256" key="2">
    <source>
        <dbReference type="ARBA" id="ARBA00023125"/>
    </source>
</evidence>
<dbReference type="InterPro" id="IPR011991">
    <property type="entry name" value="ArsR-like_HTH"/>
</dbReference>
<accession>A0ABN0ZA03</accession>
<dbReference type="Pfam" id="PF01022">
    <property type="entry name" value="HTH_5"/>
    <property type="match status" value="1"/>
</dbReference>
<protein>
    <submittedName>
        <fullName evidence="6">Metalloregulator ArsR/SmtB family transcription factor</fullName>
    </submittedName>
</protein>
<comment type="caution">
    <text evidence="6">The sequence shown here is derived from an EMBL/GenBank/DDBJ whole genome shotgun (WGS) entry which is preliminary data.</text>
</comment>
<dbReference type="PROSITE" id="PS00846">
    <property type="entry name" value="HTH_ARSR_1"/>
    <property type="match status" value="1"/>
</dbReference>
<dbReference type="InterPro" id="IPR036388">
    <property type="entry name" value="WH-like_DNA-bd_sf"/>
</dbReference>
<keyword evidence="3" id="KW-0804">Transcription</keyword>
<dbReference type="InterPro" id="IPR018334">
    <property type="entry name" value="ArsR_HTH"/>
</dbReference>
<dbReference type="PANTHER" id="PTHR43132:SF6">
    <property type="entry name" value="HTH-TYPE TRANSCRIPTIONAL REPRESSOR CZRA"/>
    <property type="match status" value="1"/>
</dbReference>
<dbReference type="PRINTS" id="PR00778">
    <property type="entry name" value="HTHARSR"/>
</dbReference>
<gene>
    <name evidence="6" type="ORF">GCM10008983_16070</name>
</gene>
<dbReference type="SUPFAM" id="SSF46785">
    <property type="entry name" value="Winged helix' DNA-binding domain"/>
    <property type="match status" value="1"/>
</dbReference>
<feature type="domain" description="HTH arsR-type" evidence="5">
    <location>
        <begin position="29"/>
        <end position="123"/>
    </location>
</feature>
<keyword evidence="2" id="KW-0238">DNA-binding</keyword>
<proteinExistence type="predicted"/>
<name>A0ABN0ZA03_9BACI</name>
<evidence type="ECO:0000259" key="5">
    <source>
        <dbReference type="PROSITE" id="PS50987"/>
    </source>
</evidence>
<dbReference type="PANTHER" id="PTHR43132">
    <property type="entry name" value="ARSENICAL RESISTANCE OPERON REPRESSOR ARSR-RELATED"/>
    <property type="match status" value="1"/>
</dbReference>
<dbReference type="PROSITE" id="PS50987">
    <property type="entry name" value="HTH_ARSR_2"/>
    <property type="match status" value="1"/>
</dbReference>
<evidence type="ECO:0000256" key="3">
    <source>
        <dbReference type="ARBA" id="ARBA00023163"/>
    </source>
</evidence>
<dbReference type="InterPro" id="IPR036390">
    <property type="entry name" value="WH_DNA-bd_sf"/>
</dbReference>
<dbReference type="InterPro" id="IPR001845">
    <property type="entry name" value="HTH_ArsR_DNA-bd_dom"/>
</dbReference>
<dbReference type="NCBIfam" id="NF033788">
    <property type="entry name" value="HTH_metalloreg"/>
    <property type="match status" value="1"/>
</dbReference>
<sequence>MSEKVLTTTNTDTCDTFCYDEALVQRVQPEMGNVDGVELIFKALSDATRMKIAYALTLEKELCVCDVANIIGSTTATASHHLRLLRNMKLATYRKEGKLVFYALADDHVQQLVSIALLHANEG</sequence>